<evidence type="ECO:0000256" key="2">
    <source>
        <dbReference type="ARBA" id="ARBA00004477"/>
    </source>
</evidence>
<comment type="pathway">
    <text evidence="3">Lipid metabolism.</text>
</comment>
<dbReference type="EMBL" id="NKDB02000001">
    <property type="protein sequence ID" value="RKJ99327.1"/>
    <property type="molecule type" value="Genomic_DNA"/>
</dbReference>
<comment type="caution">
    <text evidence="19">The sequence shown here is derived from an EMBL/GenBank/DDBJ whole genome shotgun (WGS) entry which is preliminary data.</text>
</comment>
<dbReference type="Gene3D" id="1.20.120.1760">
    <property type="match status" value="1"/>
</dbReference>
<accession>A0A3R7IVA0</accession>
<name>A0A3R7IVA0_9BURK</name>
<dbReference type="InterPro" id="IPR043130">
    <property type="entry name" value="CDP-OH_PTrfase_TM_dom"/>
</dbReference>
<gene>
    <name evidence="19" type="primary">pssA</name>
    <name evidence="19" type="ORF">CE154_006175</name>
</gene>
<evidence type="ECO:0000256" key="10">
    <source>
        <dbReference type="ARBA" id="ARBA00022824"/>
    </source>
</evidence>
<evidence type="ECO:0000256" key="18">
    <source>
        <dbReference type="SAM" id="Phobius"/>
    </source>
</evidence>
<keyword evidence="9 18" id="KW-0812">Transmembrane</keyword>
<keyword evidence="15" id="KW-1208">Phospholipid metabolism</keyword>
<feature type="transmembrane region" description="Helical" evidence="18">
    <location>
        <begin position="84"/>
        <end position="105"/>
    </location>
</feature>
<reference evidence="19 20" key="1">
    <citation type="submission" date="2018-09" db="EMBL/GenBank/DDBJ databases">
        <title>Genome comparison of Alicycliphilus sp. BQ1, a polyurethanolytic bacterium, with its closest phylogenetic relatives Alicycliphilus denitrificans BC and K601, unable to attack polyurethane.</title>
        <authorList>
            <person name="Loza-Tavera H."/>
            <person name="Lozano L."/>
            <person name="Cevallos M."/>
            <person name="Maya-Lucas O."/>
            <person name="Garcia-Mena J."/>
            <person name="Hernandez J."/>
        </authorList>
    </citation>
    <scope>NUCLEOTIDE SEQUENCE [LARGE SCALE GENOMIC DNA]</scope>
    <source>
        <strain evidence="19 20">BQ1</strain>
    </source>
</reference>
<dbReference type="InterPro" id="IPR000462">
    <property type="entry name" value="CDP-OH_P_trans"/>
</dbReference>
<protein>
    <recommendedName>
        <fullName evidence="6">CDP-diacylglycerol--serine O-phosphatidyltransferase</fullName>
        <ecNumber evidence="5">2.7.8.8</ecNumber>
    </recommendedName>
    <alternativeName>
        <fullName evidence="16">Phosphatidylserine synthase</fullName>
    </alternativeName>
</protein>
<dbReference type="GO" id="GO:0046474">
    <property type="term" value="P:glycerophospholipid biosynthetic process"/>
    <property type="evidence" value="ECO:0007669"/>
    <property type="project" value="UniProtKB-ARBA"/>
</dbReference>
<dbReference type="Proteomes" id="UP000216225">
    <property type="component" value="Unassembled WGS sequence"/>
</dbReference>
<dbReference type="GO" id="GO:0003882">
    <property type="term" value="F:CDP-diacylglycerol-serine O-phosphatidyltransferase activity"/>
    <property type="evidence" value="ECO:0007669"/>
    <property type="project" value="UniProtKB-EC"/>
</dbReference>
<comment type="similarity">
    <text evidence="4 17">Belongs to the CDP-alcohol phosphatidyltransferase class-I family.</text>
</comment>
<keyword evidence="11 18" id="KW-1133">Transmembrane helix</keyword>
<dbReference type="InterPro" id="IPR050324">
    <property type="entry name" value="CDP-alcohol_PTase-I"/>
</dbReference>
<evidence type="ECO:0000256" key="8">
    <source>
        <dbReference type="ARBA" id="ARBA00022679"/>
    </source>
</evidence>
<evidence type="ECO:0000256" key="1">
    <source>
        <dbReference type="ARBA" id="ARBA00000287"/>
    </source>
</evidence>
<feature type="transmembrane region" description="Helical" evidence="18">
    <location>
        <begin position="20"/>
        <end position="39"/>
    </location>
</feature>
<evidence type="ECO:0000256" key="7">
    <source>
        <dbReference type="ARBA" id="ARBA00022516"/>
    </source>
</evidence>
<evidence type="ECO:0000256" key="13">
    <source>
        <dbReference type="ARBA" id="ARBA00023136"/>
    </source>
</evidence>
<keyword evidence="13 18" id="KW-0472">Membrane</keyword>
<evidence type="ECO:0000256" key="15">
    <source>
        <dbReference type="ARBA" id="ARBA00023264"/>
    </source>
</evidence>
<sequence length="207" mass="22442">MASPHKRFSMIREFHLADWFTLGNAVCGVGALFSSMTYLETADLRHVYFACALVLAALVFDVLDGRIARWRQKSSAMGRELDSLADVISFGVAPAIIAYACGMQGLYDRIVLAFFVACGVSRLARFNITAETLAEGPSGKVKYFEGTPIPTSIVLVGLLALAASMGAVREHLWLGKMVIGGFTLHPLVLLFALSGSLMISRIRIPKL</sequence>
<dbReference type="GO" id="GO:0005737">
    <property type="term" value="C:cytoplasm"/>
    <property type="evidence" value="ECO:0007669"/>
    <property type="project" value="UniProtKB-ARBA"/>
</dbReference>
<evidence type="ECO:0000256" key="9">
    <source>
        <dbReference type="ARBA" id="ARBA00022692"/>
    </source>
</evidence>
<evidence type="ECO:0000313" key="20">
    <source>
        <dbReference type="Proteomes" id="UP000216225"/>
    </source>
</evidence>
<organism evidence="19 20">
    <name type="scientific">Alicycliphilus denitrificans</name>
    <dbReference type="NCBI Taxonomy" id="179636"/>
    <lineage>
        <taxon>Bacteria</taxon>
        <taxon>Pseudomonadati</taxon>
        <taxon>Pseudomonadota</taxon>
        <taxon>Betaproteobacteria</taxon>
        <taxon>Burkholderiales</taxon>
        <taxon>Comamonadaceae</taxon>
        <taxon>Alicycliphilus</taxon>
    </lineage>
</organism>
<evidence type="ECO:0000256" key="16">
    <source>
        <dbReference type="ARBA" id="ARBA00032361"/>
    </source>
</evidence>
<keyword evidence="10" id="KW-0256">Endoplasmic reticulum</keyword>
<evidence type="ECO:0000256" key="6">
    <source>
        <dbReference type="ARBA" id="ARBA00017171"/>
    </source>
</evidence>
<keyword evidence="12" id="KW-0443">Lipid metabolism</keyword>
<comment type="catalytic activity">
    <reaction evidence="1">
        <text>a CDP-1,2-diacyl-sn-glycerol + L-serine = a 1,2-diacyl-sn-glycero-3-phospho-L-serine + CMP + H(+)</text>
        <dbReference type="Rhea" id="RHEA:16913"/>
        <dbReference type="ChEBI" id="CHEBI:15378"/>
        <dbReference type="ChEBI" id="CHEBI:33384"/>
        <dbReference type="ChEBI" id="CHEBI:57262"/>
        <dbReference type="ChEBI" id="CHEBI:58332"/>
        <dbReference type="ChEBI" id="CHEBI:60377"/>
        <dbReference type="EC" id="2.7.8.8"/>
    </reaction>
</comment>
<dbReference type="PANTHER" id="PTHR14269:SF61">
    <property type="entry name" value="CDP-DIACYLGLYCEROL--SERINE O-PHOSPHATIDYLTRANSFERASE"/>
    <property type="match status" value="1"/>
</dbReference>
<keyword evidence="14" id="KW-0594">Phospholipid biosynthesis</keyword>
<dbReference type="InterPro" id="IPR004533">
    <property type="entry name" value="CDP-diaglyc--ser_O-PTrfase"/>
</dbReference>
<dbReference type="Pfam" id="PF01066">
    <property type="entry name" value="CDP-OH_P_transf"/>
    <property type="match status" value="1"/>
</dbReference>
<feature type="transmembrane region" description="Helical" evidence="18">
    <location>
        <begin position="149"/>
        <end position="168"/>
    </location>
</feature>
<dbReference type="AlphaFoldDB" id="A0A3R7IVA0"/>
<dbReference type="InterPro" id="IPR048254">
    <property type="entry name" value="CDP_ALCOHOL_P_TRANSF_CS"/>
</dbReference>
<evidence type="ECO:0000256" key="12">
    <source>
        <dbReference type="ARBA" id="ARBA00023098"/>
    </source>
</evidence>
<feature type="transmembrane region" description="Helical" evidence="18">
    <location>
        <begin position="174"/>
        <end position="199"/>
    </location>
</feature>
<keyword evidence="7" id="KW-0444">Lipid biosynthesis</keyword>
<evidence type="ECO:0000256" key="11">
    <source>
        <dbReference type="ARBA" id="ARBA00022989"/>
    </source>
</evidence>
<evidence type="ECO:0000313" key="19">
    <source>
        <dbReference type="EMBL" id="RKJ99327.1"/>
    </source>
</evidence>
<evidence type="ECO:0000256" key="4">
    <source>
        <dbReference type="ARBA" id="ARBA00010441"/>
    </source>
</evidence>
<dbReference type="PROSITE" id="PS00379">
    <property type="entry name" value="CDP_ALCOHOL_P_TRANSF"/>
    <property type="match status" value="1"/>
</dbReference>
<dbReference type="PANTHER" id="PTHR14269">
    <property type="entry name" value="CDP-DIACYLGLYCEROL--GLYCEROL-3-PHOSPHATE 3-PHOSPHATIDYLTRANSFERASE-RELATED"/>
    <property type="match status" value="1"/>
</dbReference>
<dbReference type="RefSeq" id="WP_094436097.1">
    <property type="nucleotide sequence ID" value="NZ_AP024172.1"/>
</dbReference>
<dbReference type="EC" id="2.7.8.8" evidence="5"/>
<dbReference type="GO" id="GO:0031090">
    <property type="term" value="C:organelle membrane"/>
    <property type="evidence" value="ECO:0007669"/>
    <property type="project" value="UniProtKB-ARBA"/>
</dbReference>
<evidence type="ECO:0000256" key="14">
    <source>
        <dbReference type="ARBA" id="ARBA00023209"/>
    </source>
</evidence>
<keyword evidence="8 17" id="KW-0808">Transferase</keyword>
<evidence type="ECO:0000256" key="3">
    <source>
        <dbReference type="ARBA" id="ARBA00005189"/>
    </source>
</evidence>
<feature type="transmembrane region" description="Helical" evidence="18">
    <location>
        <begin position="45"/>
        <end position="63"/>
    </location>
</feature>
<dbReference type="NCBIfam" id="TIGR00473">
    <property type="entry name" value="pssA"/>
    <property type="match status" value="1"/>
</dbReference>
<proteinExistence type="inferred from homology"/>
<evidence type="ECO:0000256" key="5">
    <source>
        <dbReference type="ARBA" id="ARBA00013174"/>
    </source>
</evidence>
<dbReference type="FunFam" id="1.20.120.1760:FF:000022">
    <property type="entry name" value="CDP-diacylglycerol--serine O-phosphatidyltransferase"/>
    <property type="match status" value="1"/>
</dbReference>
<comment type="subcellular location">
    <subcellularLocation>
        <location evidence="2">Endoplasmic reticulum membrane</location>
        <topology evidence="2">Multi-pass membrane protein</topology>
    </subcellularLocation>
</comment>
<evidence type="ECO:0000256" key="17">
    <source>
        <dbReference type="RuleBase" id="RU003750"/>
    </source>
</evidence>